<dbReference type="InterPro" id="IPR007529">
    <property type="entry name" value="Znf_HIT"/>
</dbReference>
<keyword evidence="6" id="KW-0862">Zinc</keyword>
<dbReference type="AlphaFoldDB" id="A0A6P5KFQ4"/>
<evidence type="ECO:0000256" key="10">
    <source>
        <dbReference type="ARBA" id="ARBA00061949"/>
    </source>
</evidence>
<evidence type="ECO:0000256" key="1">
    <source>
        <dbReference type="ARBA" id="ARBA00022499"/>
    </source>
</evidence>
<dbReference type="InParanoid" id="A0A6P5KFQ4"/>
<reference evidence="17" key="1">
    <citation type="submission" date="2025-08" db="UniProtKB">
        <authorList>
            <consortium name="RefSeq"/>
        </authorList>
    </citation>
    <scope>IDENTIFICATION</scope>
    <source>
        <tissue evidence="17">Spleen</tissue>
    </source>
</reference>
<dbReference type="GO" id="GO:0005634">
    <property type="term" value="C:nucleus"/>
    <property type="evidence" value="ECO:0007669"/>
    <property type="project" value="TreeGrafter"/>
</dbReference>
<feature type="compositionally biased region" description="Basic and acidic residues" evidence="14">
    <location>
        <begin position="13"/>
        <end position="24"/>
    </location>
</feature>
<evidence type="ECO:0000256" key="7">
    <source>
        <dbReference type="ARBA" id="ARBA00022843"/>
    </source>
</evidence>
<keyword evidence="3" id="KW-0597">Phosphoprotein</keyword>
<evidence type="ECO:0000256" key="8">
    <source>
        <dbReference type="ARBA" id="ARBA00049598"/>
    </source>
</evidence>
<keyword evidence="16" id="KW-1185">Reference proteome</keyword>
<evidence type="ECO:0000313" key="17">
    <source>
        <dbReference type="RefSeq" id="XP_020844405.1"/>
    </source>
</evidence>
<dbReference type="GO" id="GO:0070761">
    <property type="term" value="C:pre-snoRNP complex"/>
    <property type="evidence" value="ECO:0007669"/>
    <property type="project" value="TreeGrafter"/>
</dbReference>
<evidence type="ECO:0000256" key="5">
    <source>
        <dbReference type="ARBA" id="ARBA00022771"/>
    </source>
</evidence>
<comment type="similarity">
    <text evidence="9">Belongs to the BCD1 family.</text>
</comment>
<dbReference type="InterPro" id="IPR051639">
    <property type="entry name" value="BCD1"/>
</dbReference>
<dbReference type="GO" id="GO:0000492">
    <property type="term" value="P:box C/D snoRNP assembly"/>
    <property type="evidence" value="ECO:0007669"/>
    <property type="project" value="TreeGrafter"/>
</dbReference>
<dbReference type="SUPFAM" id="SSF144232">
    <property type="entry name" value="HIT/MYND zinc finger-like"/>
    <property type="match status" value="1"/>
</dbReference>
<evidence type="ECO:0000256" key="4">
    <source>
        <dbReference type="ARBA" id="ARBA00022723"/>
    </source>
</evidence>
<keyword evidence="5 13" id="KW-0863">Zinc-finger</keyword>
<evidence type="ECO:0000256" key="6">
    <source>
        <dbReference type="ARBA" id="ARBA00022833"/>
    </source>
</evidence>
<evidence type="ECO:0000256" key="14">
    <source>
        <dbReference type="SAM" id="MobiDB-lite"/>
    </source>
</evidence>
<dbReference type="InterPro" id="IPR057721">
    <property type="entry name" value="BCD1_alpha/beta"/>
</dbReference>
<dbReference type="Proteomes" id="UP000515140">
    <property type="component" value="Unplaced"/>
</dbReference>
<dbReference type="FunFam" id="3.30.60.190:FF:000001">
    <property type="entry name" value="box C/D snoRNA protein 1"/>
    <property type="match status" value="1"/>
</dbReference>
<dbReference type="CDD" id="cd23023">
    <property type="entry name" value="zf-HIT_BCD1"/>
    <property type="match status" value="1"/>
</dbReference>
<comment type="subunit">
    <text evidence="10">Interacts with FBL, SNU13, NOP58, NUFIP1, RUVBL1, RUVBL2 and TAF9. Interacts (via HIT-type zinc finger) with the RUVBL1/RUVBL2 complex in the presence of ADP.</text>
</comment>
<organism evidence="16 17">
    <name type="scientific">Phascolarctos cinereus</name>
    <name type="common">Koala</name>
    <dbReference type="NCBI Taxonomy" id="38626"/>
    <lineage>
        <taxon>Eukaryota</taxon>
        <taxon>Metazoa</taxon>
        <taxon>Chordata</taxon>
        <taxon>Craniata</taxon>
        <taxon>Vertebrata</taxon>
        <taxon>Euteleostomi</taxon>
        <taxon>Mammalia</taxon>
        <taxon>Metatheria</taxon>
        <taxon>Diprotodontia</taxon>
        <taxon>Phascolarctidae</taxon>
        <taxon>Phascolarctos</taxon>
    </lineage>
</organism>
<keyword evidence="1" id="KW-1017">Isopeptide bond</keyword>
<dbReference type="GeneID" id="110209950"/>
<sequence>MDEPEEEGVEGNPEVKQEFVDGPEVKQEIPDGVEVKQEFMDEPEVKQELIDGVEVKEECIDGVEVKEEFIDGLDVKEDFLDGLEAMEEVVGRLQMKKEMPGWLEEGIPVMSGVEVKEEVMVGEMGTEEVMVGEMGTEEVVGEMTVKEEEMSGGLKVEEELVDGMKIEEAIIDGRNVKEEMMGGMEVKEEKMESKMEVKEEAVEMEMKMEMDVKIEVKEEGEFEVKEENGMEVKEENGMKVKTEVDGMEVKNEGVKEEEMDGAWVREDGAQLRVEQEPPREPRVGSKRKLAMSSCETCGTEEAKYRCPRCMKCSCSLACVKKHKTELTCSGIREKTAFVSLKQFTEINLLSDYRFLEDVGRSADYIARDIFLKRPSTNRILNYMKNRARRHNIDLRILPIGFTKRRENSTVFDRKEQRFYWHLKLLFPQSHAEYVEKGVPGDKKLHEILTTYIDPEKSDPVIRQRLKAYVFSESGIQILMKIENMQHNLVRYYELDPCKSLIDNLRDKVVIEYPTLHVVLKGSKNDMIILGQESSAWRRKGEAAQERLLKLPPGEPDLQPRPPSVGSKQNASEA</sequence>
<feature type="domain" description="HIT-type" evidence="15">
    <location>
        <begin position="294"/>
        <end position="328"/>
    </location>
</feature>
<protein>
    <recommendedName>
        <fullName evidence="11">Box C/D snoRNA protein 1</fullName>
    </recommendedName>
    <alternativeName>
        <fullName evidence="12">Zinc finger HIT domain-containing protein 6</fullName>
    </alternativeName>
</protein>
<dbReference type="PANTHER" id="PTHR13483:SF3">
    <property type="entry name" value="BOX C_D SNORNA PROTEIN 1"/>
    <property type="match status" value="1"/>
</dbReference>
<dbReference type="PANTHER" id="PTHR13483">
    <property type="entry name" value="BOX C_D SNORNA PROTEIN 1-RELATED"/>
    <property type="match status" value="1"/>
</dbReference>
<evidence type="ECO:0000256" key="9">
    <source>
        <dbReference type="ARBA" id="ARBA00049654"/>
    </source>
</evidence>
<evidence type="ECO:0000256" key="2">
    <source>
        <dbReference type="ARBA" id="ARBA00022517"/>
    </source>
</evidence>
<gene>
    <name evidence="17" type="primary">ZNHIT6</name>
</gene>
<evidence type="ECO:0000256" key="3">
    <source>
        <dbReference type="ARBA" id="ARBA00022553"/>
    </source>
</evidence>
<keyword evidence="7" id="KW-0832">Ubl conjugation</keyword>
<dbReference type="Gene3D" id="3.30.60.190">
    <property type="match status" value="1"/>
</dbReference>
<evidence type="ECO:0000313" key="16">
    <source>
        <dbReference type="Proteomes" id="UP000515140"/>
    </source>
</evidence>
<feature type="region of interest" description="Disordered" evidence="14">
    <location>
        <begin position="550"/>
        <end position="573"/>
    </location>
</feature>
<dbReference type="GO" id="GO:0000463">
    <property type="term" value="P:maturation of LSU-rRNA from tricistronic rRNA transcript (SSU-rRNA, 5.8S rRNA, LSU-rRNA)"/>
    <property type="evidence" value="ECO:0007669"/>
    <property type="project" value="TreeGrafter"/>
</dbReference>
<feature type="compositionally biased region" description="Pro residues" evidence="14">
    <location>
        <begin position="552"/>
        <end position="562"/>
    </location>
</feature>
<keyword evidence="2" id="KW-0690">Ribosome biogenesis</keyword>
<dbReference type="CTD" id="54680"/>
<dbReference type="GO" id="GO:0008270">
    <property type="term" value="F:zinc ion binding"/>
    <property type="evidence" value="ECO:0007669"/>
    <property type="project" value="UniProtKB-UniRule"/>
</dbReference>
<evidence type="ECO:0000259" key="15">
    <source>
        <dbReference type="PROSITE" id="PS51083"/>
    </source>
</evidence>
<evidence type="ECO:0000256" key="11">
    <source>
        <dbReference type="ARBA" id="ARBA00068630"/>
    </source>
</evidence>
<proteinExistence type="inferred from homology"/>
<name>A0A6P5KFQ4_PHACI</name>
<dbReference type="RefSeq" id="XP_020844405.1">
    <property type="nucleotide sequence ID" value="XM_020988746.1"/>
</dbReference>
<evidence type="ECO:0000256" key="12">
    <source>
        <dbReference type="ARBA" id="ARBA00077531"/>
    </source>
</evidence>
<dbReference type="Pfam" id="PF04438">
    <property type="entry name" value="zf-HIT"/>
    <property type="match status" value="1"/>
</dbReference>
<feature type="region of interest" description="Disordered" evidence="14">
    <location>
        <begin position="1"/>
        <end position="24"/>
    </location>
</feature>
<dbReference type="GO" id="GO:0048254">
    <property type="term" value="P:snoRNA localization"/>
    <property type="evidence" value="ECO:0007669"/>
    <property type="project" value="TreeGrafter"/>
</dbReference>
<keyword evidence="4" id="KW-0479">Metal-binding</keyword>
<accession>A0A6P5KFQ4</accession>
<dbReference type="PROSITE" id="PS51083">
    <property type="entry name" value="ZF_HIT"/>
    <property type="match status" value="1"/>
</dbReference>
<evidence type="ECO:0000256" key="13">
    <source>
        <dbReference type="PROSITE-ProRule" id="PRU00453"/>
    </source>
</evidence>
<comment type="function">
    <text evidence="8">Required for box C/D snoRNAs accumulation involved in snoRNA processing, snoRNA transport to the nucleolus and ribosome biogenesis.</text>
</comment>
<dbReference type="Pfam" id="PF25790">
    <property type="entry name" value="BCD1"/>
    <property type="match status" value="1"/>
</dbReference>